<feature type="compositionally biased region" description="Acidic residues" evidence="4">
    <location>
        <begin position="594"/>
        <end position="603"/>
    </location>
</feature>
<feature type="compositionally biased region" description="Polar residues" evidence="4">
    <location>
        <begin position="1"/>
        <end position="10"/>
    </location>
</feature>
<dbReference type="PANTHER" id="PTHR44019">
    <property type="entry name" value="WD REPEAT-CONTAINING PROTEIN 55"/>
    <property type="match status" value="1"/>
</dbReference>
<feature type="compositionally biased region" description="Acidic residues" evidence="4">
    <location>
        <begin position="328"/>
        <end position="355"/>
    </location>
</feature>
<feature type="region of interest" description="Disordered" evidence="4">
    <location>
        <begin position="1904"/>
        <end position="1926"/>
    </location>
</feature>
<dbReference type="InterPro" id="IPR001680">
    <property type="entry name" value="WD40_rpt"/>
</dbReference>
<dbReference type="SUPFAM" id="SSF69304">
    <property type="entry name" value="Tricorn protease N-terminal domain"/>
    <property type="match status" value="1"/>
</dbReference>
<feature type="region of interest" description="Disordered" evidence="4">
    <location>
        <begin position="1659"/>
        <end position="1698"/>
    </location>
</feature>
<evidence type="ECO:0000259" key="5">
    <source>
        <dbReference type="Pfam" id="PF17100"/>
    </source>
</evidence>
<feature type="compositionally biased region" description="Acidic residues" evidence="4">
    <location>
        <begin position="1673"/>
        <end position="1698"/>
    </location>
</feature>
<gene>
    <name evidence="6" type="ORF">Sste5346_003794</name>
</gene>
<evidence type="ECO:0000313" key="7">
    <source>
        <dbReference type="Proteomes" id="UP001583186"/>
    </source>
</evidence>
<feature type="compositionally biased region" description="Basic and acidic residues" evidence="4">
    <location>
        <begin position="1546"/>
        <end position="1562"/>
    </location>
</feature>
<dbReference type="SUPFAM" id="SSF50998">
    <property type="entry name" value="Quinoprotein alcohol dehydrogenase-like"/>
    <property type="match status" value="1"/>
</dbReference>
<feature type="region of interest" description="Disordered" evidence="4">
    <location>
        <begin position="310"/>
        <end position="371"/>
    </location>
</feature>
<dbReference type="SMART" id="SM00320">
    <property type="entry name" value="WD40"/>
    <property type="match status" value="7"/>
</dbReference>
<sequence>MAQLNISSQPAPGVTIDQNDDKITITITTTTTPPSDDGPVGPDTPSLWHEAYVRLREEHTEELVSFEEQVRLAFRPLQRRNSPNALGHSAVPGLHNMAPGTVLGAVQRWISEGESKGDERDEGTERDDGTERDEGTEREKNEARRALLSTKRLFNRNMQESPSAHLAWVAASLCVQTQTLAEKTWPTSDAPGFAYIVARISFYDRLSQLVSSGPGDDEEGDRSLREVLVNLYTAVLKQLVVVLALGRVPRETRANQKKQRTFDGPDMSVGGVSGAMHPIIVLELSLGQDARDKALEESISKLVRLQAPPIALSDMDDGDARETANDTETNDDDDSDDDDSEDDDSDDDADDDNCSDPDQRDNNKDDYSVQSEIQSEIQKLLCVTPVRPPSLQPPPSLALDGSPGVLKDLSRWVSQKDAYQRWCKARSTVDVGVDVDANSDSNDRILWLHGPDGSSTTMLLHALAQAETKKRIADINMDADADIDAGQPRHAVACAFWDWSRDVNGTSVVSVVRDLVWTVLAAQPTLQKHLAEAVRTPLLGGNDNDSTTKALYAALGTSCDFYAMLALLCRIVRDPAFAPTCFVVDYMDELLGDDDDVDDEGDRDESYKIKNGRDGRSGRSDPARNGQKRAWTLRDLVALVHTTCRISGKVAWIVSSSSSSSLSTGGCHLHLSPEDPTFDKIMHSYIRALLQCRPAPTYTLDMLDQLASELTRRSGNNITWSTLAVNLLARVRLPWNAMNVLQRLPDNSAGLGPLLDWIVRDNARDSASDNASGASDQALVNTVLNVTALAFRPLTVPELAALAELPPNVDAAILITVLARPLLELRDVNVDVGSGKVQTYVYFSSQAVLTAHRARLAKATAAPDLHAGMVCRHLRCLARHYGDVRDTGRGQLSLYMKIAWLRHLDRVGIGRIRTGDQLLTGPLTDPLTNGVCDFAARNAGAWLYDLDALGTIAVVRRMLQDLLPSAIEQGQLSPMQAALKTLFTRILRPQVMDMPLADIDRFLCIAGCNIDVDYDDDDLPVLPQVPQISLPGLPSLDSPKMADAAAPIATLEGHTDWVRDTHWPYSSRVIVSISDDDTLRFWDRASCRVQHFTEHTLPGYARQLELSQTDPSMLVAMDRRVLVHFDLDTGAVPVMRKTHAEIVAEWREKQDENAADEELSSFSNIRFDEGSSNDVIVACVEDDLQPREIVLGMPGFNLKEVRRIELGYESLLTGLVDVLAKGPVNALLESECNDAVLADDVQLAAVVSKDGDVLIYNTKLAELQQTLHWSQSKFVNVSYDSLWRMFFTRDERGRLMFHFVQKRGEEVEPREQEPTKPAYMPLIRSYRPPHSNPRTYAFSRDRDEVIFTDTDSSITIYKVIEADADAGNNGNDTRDHITPDTRSIRVTTDTTAPAPDPFTSTLLSHDGLRVATANDKGQVKLWNFPNMATSKSESETSISDASAATIWHTMECTESEINWLTFSSDDTLLLACYDNGKADVWDTNTGERVAVMGGHEMWVRFATFLPGNTVVVTASYDGLIRLWDLESCREVYQDTHGNMDGYFVDEDSKSDDSESDGGKSGDDGDGDGDGDKIDSDQDNRNDSNNEKTPISKRIFVALDRAATGTTGTVAFSPDGRFLATSGQLGHIWDISPDPASNTVLPTGPFVPCATLYWEDTSTQKRRKGRKHKRDSGAEDNDNGNDDDDDDGSDFYDDDDDDEASDATANLHCYSFVFSPDSRSLLGFCSDGRLFVWTRTSSTPSSSSINDDRWQPRAAVLADGFAVPGQDSLWAYQPRRLSVSEDTEGQYLLHTEIGVWVLPSPSSSSSSITDGKVKKVGLQPSPHHPCNVVVTGDHMAILWQNRLLTKLPVLYTPCMPYYFSSYTCDVRSVDGDTSTLVIASRWGREFARQARQEAEENAAAEADFLRRQLGEDDYDDYDADEDRYSMT</sequence>
<dbReference type="EMBL" id="JAWCUI010000017">
    <property type="protein sequence ID" value="KAL1897942.1"/>
    <property type="molecule type" value="Genomic_DNA"/>
</dbReference>
<dbReference type="Proteomes" id="UP001583186">
    <property type="component" value="Unassembled WGS sequence"/>
</dbReference>
<organism evidence="6 7">
    <name type="scientific">Sporothrix stenoceras</name>
    <dbReference type="NCBI Taxonomy" id="5173"/>
    <lineage>
        <taxon>Eukaryota</taxon>
        <taxon>Fungi</taxon>
        <taxon>Dikarya</taxon>
        <taxon>Ascomycota</taxon>
        <taxon>Pezizomycotina</taxon>
        <taxon>Sordariomycetes</taxon>
        <taxon>Sordariomycetidae</taxon>
        <taxon>Ophiostomatales</taxon>
        <taxon>Ophiostomataceae</taxon>
        <taxon>Sporothrix</taxon>
    </lineage>
</organism>
<evidence type="ECO:0000313" key="6">
    <source>
        <dbReference type="EMBL" id="KAL1897942.1"/>
    </source>
</evidence>
<name>A0ABR3ZCR1_9PEZI</name>
<feature type="region of interest" description="Disordered" evidence="4">
    <location>
        <begin position="1"/>
        <end position="21"/>
    </location>
</feature>
<keyword evidence="2" id="KW-0677">Repeat</keyword>
<dbReference type="Pfam" id="PF17100">
    <property type="entry name" value="NACHT_N"/>
    <property type="match status" value="1"/>
</dbReference>
<evidence type="ECO:0000256" key="4">
    <source>
        <dbReference type="SAM" id="MobiDB-lite"/>
    </source>
</evidence>
<feature type="compositionally biased region" description="Basic residues" evidence="4">
    <location>
        <begin position="1659"/>
        <end position="1669"/>
    </location>
</feature>
<accession>A0ABR3ZCR1</accession>
<feature type="compositionally biased region" description="Basic and acidic residues" evidence="4">
    <location>
        <begin position="126"/>
        <end position="143"/>
    </location>
</feature>
<dbReference type="InterPro" id="IPR050505">
    <property type="entry name" value="WDR55/POC1"/>
</dbReference>
<proteinExistence type="predicted"/>
<dbReference type="PANTHER" id="PTHR44019:SF8">
    <property type="entry name" value="POC1 CENTRIOLAR PROTEIN HOMOLOG"/>
    <property type="match status" value="1"/>
</dbReference>
<feature type="repeat" description="WD" evidence="3">
    <location>
        <begin position="1051"/>
        <end position="1083"/>
    </location>
</feature>
<protein>
    <recommendedName>
        <fullName evidence="5">NWD NACHT-NTPase N-terminal domain-containing protein</fullName>
    </recommendedName>
</protein>
<evidence type="ECO:0000256" key="3">
    <source>
        <dbReference type="PROSITE-ProRule" id="PRU00221"/>
    </source>
</evidence>
<keyword evidence="1 3" id="KW-0853">WD repeat</keyword>
<dbReference type="InterPro" id="IPR015943">
    <property type="entry name" value="WD40/YVTN_repeat-like_dom_sf"/>
</dbReference>
<dbReference type="PROSITE" id="PS50294">
    <property type="entry name" value="WD_REPEATS_REGION"/>
    <property type="match status" value="2"/>
</dbReference>
<feature type="repeat" description="WD" evidence="3">
    <location>
        <begin position="1492"/>
        <end position="1533"/>
    </location>
</feature>
<dbReference type="Pfam" id="PF00400">
    <property type="entry name" value="WD40"/>
    <property type="match status" value="3"/>
</dbReference>
<feature type="compositionally biased region" description="Basic and acidic residues" evidence="4">
    <location>
        <begin position="604"/>
        <end position="622"/>
    </location>
</feature>
<dbReference type="InterPro" id="IPR031359">
    <property type="entry name" value="NACHT_N"/>
</dbReference>
<dbReference type="PROSITE" id="PS50082">
    <property type="entry name" value="WD_REPEATS_2"/>
    <property type="match status" value="2"/>
</dbReference>
<evidence type="ECO:0000256" key="2">
    <source>
        <dbReference type="ARBA" id="ARBA00022737"/>
    </source>
</evidence>
<feature type="compositionally biased region" description="Basic and acidic residues" evidence="4">
    <location>
        <begin position="357"/>
        <end position="367"/>
    </location>
</feature>
<reference evidence="6 7" key="1">
    <citation type="journal article" date="2024" name="IMA Fungus">
        <title>IMA Genome - F19 : A genome assembly and annotation guide to empower mycologists, including annotated draft genome sequences of Ceratocystis pirilliformis, Diaporthe australafricana, Fusarium ophioides, Paecilomyces lecythidis, and Sporothrix stenoceras.</title>
        <authorList>
            <person name="Aylward J."/>
            <person name="Wilson A.M."/>
            <person name="Visagie C.M."/>
            <person name="Spraker J."/>
            <person name="Barnes I."/>
            <person name="Buitendag C."/>
            <person name="Ceriani C."/>
            <person name="Del Mar Angel L."/>
            <person name="du Plessis D."/>
            <person name="Fuchs T."/>
            <person name="Gasser K."/>
            <person name="Kramer D."/>
            <person name="Li W."/>
            <person name="Munsamy K."/>
            <person name="Piso A."/>
            <person name="Price J.L."/>
            <person name="Sonnekus B."/>
            <person name="Thomas C."/>
            <person name="van der Nest A."/>
            <person name="van Dijk A."/>
            <person name="van Heerden A."/>
            <person name="van Vuuren N."/>
            <person name="Yilmaz N."/>
            <person name="Duong T.A."/>
            <person name="van der Merwe N.A."/>
            <person name="Wingfield M.J."/>
            <person name="Wingfield B.D."/>
        </authorList>
    </citation>
    <scope>NUCLEOTIDE SEQUENCE [LARGE SCALE GENOMIC DNA]</scope>
    <source>
        <strain evidence="6 7">CMW 5346</strain>
    </source>
</reference>
<dbReference type="Gene3D" id="2.130.10.10">
    <property type="entry name" value="YVTN repeat-like/Quinoprotein amine dehydrogenase"/>
    <property type="match status" value="3"/>
</dbReference>
<feature type="region of interest" description="Disordered" evidence="4">
    <location>
        <begin position="112"/>
        <end position="143"/>
    </location>
</feature>
<dbReference type="PROSITE" id="PS00678">
    <property type="entry name" value="WD_REPEATS_1"/>
    <property type="match status" value="1"/>
</dbReference>
<evidence type="ECO:0000256" key="1">
    <source>
        <dbReference type="ARBA" id="ARBA00022574"/>
    </source>
</evidence>
<feature type="region of interest" description="Disordered" evidence="4">
    <location>
        <begin position="1540"/>
        <end position="1588"/>
    </location>
</feature>
<dbReference type="InterPro" id="IPR019775">
    <property type="entry name" value="WD40_repeat_CS"/>
</dbReference>
<feature type="compositionally biased region" description="Basic and acidic residues" evidence="4">
    <location>
        <begin position="1569"/>
        <end position="1585"/>
    </location>
</feature>
<comment type="caution">
    <text evidence="6">The sequence shown here is derived from an EMBL/GenBank/DDBJ whole genome shotgun (WGS) entry which is preliminary data.</text>
</comment>
<feature type="domain" description="NWD NACHT-NTPase N-terminal" evidence="5">
    <location>
        <begin position="46"/>
        <end position="238"/>
    </location>
</feature>
<feature type="compositionally biased region" description="Acidic residues" evidence="4">
    <location>
        <begin position="1910"/>
        <end position="1920"/>
    </location>
</feature>
<keyword evidence="7" id="KW-1185">Reference proteome</keyword>
<feature type="region of interest" description="Disordered" evidence="4">
    <location>
        <begin position="594"/>
        <end position="626"/>
    </location>
</feature>
<dbReference type="InterPro" id="IPR011047">
    <property type="entry name" value="Quinoprotein_ADH-like_sf"/>
</dbReference>